<comment type="similarity">
    <text evidence="1 4 7">Belongs to the aldehyde dehydrogenase family.</text>
</comment>
<evidence type="ECO:0000313" key="10">
    <source>
        <dbReference type="Proteomes" id="UP000317593"/>
    </source>
</evidence>
<feature type="domain" description="Aldehyde dehydrogenase" evidence="8">
    <location>
        <begin position="14"/>
        <end position="425"/>
    </location>
</feature>
<protein>
    <recommendedName>
        <fullName evidence="4">Aldehyde dehydrogenase</fullName>
    </recommendedName>
</protein>
<dbReference type="PIRSF" id="PIRSF036492">
    <property type="entry name" value="ALDH"/>
    <property type="match status" value="1"/>
</dbReference>
<evidence type="ECO:0000256" key="4">
    <source>
        <dbReference type="PIRNR" id="PIRNR036492"/>
    </source>
</evidence>
<evidence type="ECO:0000256" key="2">
    <source>
        <dbReference type="ARBA" id="ARBA00023002"/>
    </source>
</evidence>
<dbReference type="PANTHER" id="PTHR43570">
    <property type="entry name" value="ALDEHYDE DEHYDROGENASE"/>
    <property type="match status" value="1"/>
</dbReference>
<evidence type="ECO:0000256" key="3">
    <source>
        <dbReference type="ARBA" id="ARBA00023027"/>
    </source>
</evidence>
<dbReference type="PANTHER" id="PTHR43570:SF16">
    <property type="entry name" value="ALDEHYDE DEHYDROGENASE TYPE III, ISOFORM Q"/>
    <property type="match status" value="1"/>
</dbReference>
<evidence type="ECO:0000256" key="7">
    <source>
        <dbReference type="RuleBase" id="RU003345"/>
    </source>
</evidence>
<dbReference type="PROSITE" id="PS00687">
    <property type="entry name" value="ALDEHYDE_DEHYDR_GLU"/>
    <property type="match status" value="1"/>
</dbReference>
<dbReference type="Gene3D" id="3.40.309.10">
    <property type="entry name" value="Aldehyde Dehydrogenase, Chain A, domain 2"/>
    <property type="match status" value="1"/>
</dbReference>
<dbReference type="FunFam" id="3.40.605.10:FF:000004">
    <property type="entry name" value="Aldehyde dehydrogenase"/>
    <property type="match status" value="1"/>
</dbReference>
<keyword evidence="2 4" id="KW-0560">Oxidoreductase</keyword>
<dbReference type="InterPro" id="IPR016161">
    <property type="entry name" value="Ald_DH/histidinol_DH"/>
</dbReference>
<sequence length="455" mass="51379">MTKIAERQHLFFKEGKSRDPGFRIDQLRKLKALLQQYEKEFIEALRADFAKPSFETYGTELLILYSEIDYFTTHLKDWSRPRKVSESLLTFPSKSYVYPQPYGVTLVIGAWNYPLQLSMSPVLGSLSAGNCAILKPSEVSTNTASLLADVINPNFDPGYLHVVQGGADTTQELLAESLDYIFYTGGLRVGKIIMQAAAEQLTPLTLELGGKSPAIIDRTADLELAARRISWGKFINAGQTCVSPDYTYIHESQAPEFCELMKKQIDLFYGPDPAESPDFARIINRKHFNRLKGLLDPDKIVTGGRTRAEDHYIAPTVMTDISWQDPVMQEEIFGPILPVLTYRQVDRALRAIRDHPKPLSLYLFSTDRKMQDRIIEEIPFGGGCINDTVAHLGNLDLPFGGIGNSGFGSYHGKSSFELFSHQKSVMKRSTWLDIPMRYPPYGDKLKWLKKITSYL</sequence>
<evidence type="ECO:0000256" key="1">
    <source>
        <dbReference type="ARBA" id="ARBA00009986"/>
    </source>
</evidence>
<evidence type="ECO:0000259" key="8">
    <source>
        <dbReference type="Pfam" id="PF00171"/>
    </source>
</evidence>
<gene>
    <name evidence="9" type="ORF">SAMN06265218_101155</name>
</gene>
<feature type="active site" evidence="5 6">
    <location>
        <position position="207"/>
    </location>
</feature>
<dbReference type="SUPFAM" id="SSF53720">
    <property type="entry name" value="ALDH-like"/>
    <property type="match status" value="1"/>
</dbReference>
<dbReference type="GO" id="GO:0006081">
    <property type="term" value="P:aldehyde metabolic process"/>
    <property type="evidence" value="ECO:0007669"/>
    <property type="project" value="InterPro"/>
</dbReference>
<dbReference type="Gene3D" id="3.40.605.10">
    <property type="entry name" value="Aldehyde Dehydrogenase, Chain A, domain 1"/>
    <property type="match status" value="1"/>
</dbReference>
<accession>A0A521AIW4</accession>
<proteinExistence type="inferred from homology"/>
<keyword evidence="10" id="KW-1185">Reference proteome</keyword>
<evidence type="ECO:0000313" key="9">
    <source>
        <dbReference type="EMBL" id="SMO34752.1"/>
    </source>
</evidence>
<evidence type="ECO:0000256" key="6">
    <source>
        <dbReference type="PROSITE-ProRule" id="PRU10007"/>
    </source>
</evidence>
<evidence type="ECO:0000256" key="5">
    <source>
        <dbReference type="PIRSR" id="PIRSR036492-1"/>
    </source>
</evidence>
<dbReference type="RefSeq" id="WP_142712627.1">
    <property type="nucleotide sequence ID" value="NZ_FXTH01000001.1"/>
</dbReference>
<reference evidence="9 10" key="1">
    <citation type="submission" date="2017-05" db="EMBL/GenBank/DDBJ databases">
        <authorList>
            <person name="Varghese N."/>
            <person name="Submissions S."/>
        </authorList>
    </citation>
    <scope>NUCLEOTIDE SEQUENCE [LARGE SCALE GENOMIC DNA]</scope>
    <source>
        <strain evidence="9 10">DSM 21194</strain>
    </source>
</reference>
<name>A0A521AIW4_9BACT</name>
<dbReference type="EMBL" id="FXTH01000001">
    <property type="protein sequence ID" value="SMO34752.1"/>
    <property type="molecule type" value="Genomic_DNA"/>
</dbReference>
<feature type="active site" evidence="5">
    <location>
        <position position="241"/>
    </location>
</feature>
<dbReference type="InterPro" id="IPR016163">
    <property type="entry name" value="Ald_DH_C"/>
</dbReference>
<keyword evidence="3" id="KW-0520">NAD</keyword>
<dbReference type="GO" id="GO:0005737">
    <property type="term" value="C:cytoplasm"/>
    <property type="evidence" value="ECO:0007669"/>
    <property type="project" value="TreeGrafter"/>
</dbReference>
<dbReference type="InterPro" id="IPR029510">
    <property type="entry name" value="Ald_DH_CS_GLU"/>
</dbReference>
<organism evidence="9 10">
    <name type="scientific">Fodinibius sediminis</name>
    <dbReference type="NCBI Taxonomy" id="1214077"/>
    <lineage>
        <taxon>Bacteria</taxon>
        <taxon>Pseudomonadati</taxon>
        <taxon>Balneolota</taxon>
        <taxon>Balneolia</taxon>
        <taxon>Balneolales</taxon>
        <taxon>Balneolaceae</taxon>
        <taxon>Fodinibius</taxon>
    </lineage>
</organism>
<dbReference type="GO" id="GO:0004029">
    <property type="term" value="F:aldehyde dehydrogenase (NAD+) activity"/>
    <property type="evidence" value="ECO:0007669"/>
    <property type="project" value="TreeGrafter"/>
</dbReference>
<dbReference type="InterPro" id="IPR016162">
    <property type="entry name" value="Ald_DH_N"/>
</dbReference>
<dbReference type="Pfam" id="PF00171">
    <property type="entry name" value="Aldedh"/>
    <property type="match status" value="1"/>
</dbReference>
<dbReference type="OrthoDB" id="9762913at2"/>
<dbReference type="InterPro" id="IPR015590">
    <property type="entry name" value="Aldehyde_DH_dom"/>
</dbReference>
<dbReference type="AlphaFoldDB" id="A0A521AIW4"/>
<dbReference type="FunFam" id="3.40.309.10:FF:000003">
    <property type="entry name" value="Aldehyde dehydrogenase"/>
    <property type="match status" value="1"/>
</dbReference>
<dbReference type="CDD" id="cd07136">
    <property type="entry name" value="ALDH_YwdH-P39616"/>
    <property type="match status" value="1"/>
</dbReference>
<dbReference type="InterPro" id="IPR012394">
    <property type="entry name" value="Aldehyde_DH_NAD(P)"/>
</dbReference>
<dbReference type="Proteomes" id="UP000317593">
    <property type="component" value="Unassembled WGS sequence"/>
</dbReference>